<keyword evidence="2" id="KW-1133">Transmembrane helix</keyword>
<evidence type="ECO:0000313" key="3">
    <source>
        <dbReference type="EMBL" id="MCP2366653.1"/>
    </source>
</evidence>
<feature type="transmembrane region" description="Helical" evidence="2">
    <location>
        <begin position="158"/>
        <end position="179"/>
    </location>
</feature>
<keyword evidence="2" id="KW-0812">Transmembrane</keyword>
<evidence type="ECO:0000313" key="4">
    <source>
        <dbReference type="Proteomes" id="UP000893823"/>
    </source>
</evidence>
<feature type="compositionally biased region" description="Low complexity" evidence="1">
    <location>
        <begin position="130"/>
        <end position="149"/>
    </location>
</feature>
<organism evidence="3 4">
    <name type="scientific">Agromyces flavus</name>
    <dbReference type="NCBI Taxonomy" id="589382"/>
    <lineage>
        <taxon>Bacteria</taxon>
        <taxon>Bacillati</taxon>
        <taxon>Actinomycetota</taxon>
        <taxon>Actinomycetes</taxon>
        <taxon>Micrococcales</taxon>
        <taxon>Microbacteriaceae</taxon>
        <taxon>Agromyces</taxon>
    </lineage>
</organism>
<reference evidence="3" key="1">
    <citation type="submission" date="2022-06" db="EMBL/GenBank/DDBJ databases">
        <title>Genomic Encyclopedia of Type Strains, Phase III (KMG-III): the genomes of soil and plant-associated and newly described type strains.</title>
        <authorList>
            <person name="Whitman W."/>
        </authorList>
    </citation>
    <scope>NUCLEOTIDE SEQUENCE</scope>
    <source>
        <strain evidence="3">CPCC 202695</strain>
    </source>
</reference>
<dbReference type="RefSeq" id="WP_133988383.1">
    <property type="nucleotide sequence ID" value="NZ_JBHSOY010000003.1"/>
</dbReference>
<accession>A0ABT1KID3</accession>
<keyword evidence="2" id="KW-0472">Membrane</keyword>
<sequence>MRVLRSNAMVGQCATERPHSFAVPPLPLAARSLRAGPSRSRRCTSRIHCADARLGGCWSYGLQQPDEERGMSRLDEDRLARLQRAAYGADASDQARAAAATELAALRRASGRAGATEGVVERPVEPTADPTPTARSGAPAAPSTAPSASARHRRTASAVLLLAGVAIGWAFGTVGGLVATSRTVPAAQTEAWRVFELPPLNGHPARFPQPDVELVLDLDSRRVLASRWDGLRVTAVRTVDGRDACLVLVAPLAPPASACTVDGRFPVAGLVAETETTGTGAYSATWDVSGRVSIAPAVPAE</sequence>
<proteinExistence type="predicted"/>
<keyword evidence="4" id="KW-1185">Reference proteome</keyword>
<dbReference type="Proteomes" id="UP000893823">
    <property type="component" value="Unassembled WGS sequence"/>
</dbReference>
<evidence type="ECO:0000256" key="2">
    <source>
        <dbReference type="SAM" id="Phobius"/>
    </source>
</evidence>
<evidence type="ECO:0000256" key="1">
    <source>
        <dbReference type="SAM" id="MobiDB-lite"/>
    </source>
</evidence>
<dbReference type="EMBL" id="SODL02000001">
    <property type="protein sequence ID" value="MCP2366653.1"/>
    <property type="molecule type" value="Genomic_DNA"/>
</dbReference>
<evidence type="ECO:0008006" key="5">
    <source>
        <dbReference type="Google" id="ProtNLM"/>
    </source>
</evidence>
<gene>
    <name evidence="3" type="ORF">BCL57_000795</name>
</gene>
<feature type="region of interest" description="Disordered" evidence="1">
    <location>
        <begin position="112"/>
        <end position="150"/>
    </location>
</feature>
<protein>
    <recommendedName>
        <fullName evidence="5">DUF1707 domain-containing protein</fullName>
    </recommendedName>
</protein>
<name>A0ABT1KID3_9MICO</name>
<comment type="caution">
    <text evidence="3">The sequence shown here is derived from an EMBL/GenBank/DDBJ whole genome shotgun (WGS) entry which is preliminary data.</text>
</comment>